<evidence type="ECO:0000313" key="2">
    <source>
        <dbReference type="Proteomes" id="UP001223802"/>
    </source>
</evidence>
<organism evidence="1 2">
    <name type="scientific">Oceanimonas pelagia</name>
    <dbReference type="NCBI Taxonomy" id="3028314"/>
    <lineage>
        <taxon>Bacteria</taxon>
        <taxon>Pseudomonadati</taxon>
        <taxon>Pseudomonadota</taxon>
        <taxon>Gammaproteobacteria</taxon>
        <taxon>Aeromonadales</taxon>
        <taxon>Aeromonadaceae</taxon>
        <taxon>Oceanimonas</taxon>
    </lineage>
</organism>
<proteinExistence type="predicted"/>
<evidence type="ECO:0000313" key="1">
    <source>
        <dbReference type="EMBL" id="WMC10003.1"/>
    </source>
</evidence>
<protein>
    <submittedName>
        <fullName evidence="1">Uncharacterized protein</fullName>
    </submittedName>
</protein>
<keyword evidence="2" id="KW-1185">Reference proteome</keyword>
<accession>A0AA50KM05</accession>
<sequence>MKPLSSQLWQFLGLPVWHCVHGERLPHAPAPATALPEVRLITGQGHRLPDMLLADLTLALNGIRPQVEDETAWLAAGRPGARIVLGFNLTSPAENAAWQGTLPLSAAQKRELWSRLCSLNSAR</sequence>
<dbReference type="AlphaFoldDB" id="A0AA50KM05"/>
<dbReference type="KEGG" id="ope:PU634_12970"/>
<reference evidence="1 2" key="1">
    <citation type="submission" date="2023-02" db="EMBL/GenBank/DDBJ databases">
        <title>Complete genome sequence of a novel bacterium Oceanimonas sp. NTOU-MSR1 isolated from marine coast sediment.</title>
        <authorList>
            <person name="Yang H.-T."/>
            <person name="Chen Y.-L."/>
            <person name="Ho Y.-N."/>
        </authorList>
    </citation>
    <scope>NUCLEOTIDE SEQUENCE [LARGE SCALE GENOMIC DNA]</scope>
    <source>
        <strain evidence="1 2">NTOU-MSR1</strain>
    </source>
</reference>
<name>A0AA50KM05_9GAMM</name>
<dbReference type="RefSeq" id="WP_306761216.1">
    <property type="nucleotide sequence ID" value="NZ_CP118224.1"/>
</dbReference>
<gene>
    <name evidence="1" type="ORF">PU634_12970</name>
</gene>
<dbReference type="EMBL" id="CP118224">
    <property type="protein sequence ID" value="WMC10003.1"/>
    <property type="molecule type" value="Genomic_DNA"/>
</dbReference>
<dbReference type="Proteomes" id="UP001223802">
    <property type="component" value="Chromosome"/>
</dbReference>